<name>A0AAV4C769_9GAST</name>
<organism evidence="1 2">
    <name type="scientific">Plakobranchus ocellatus</name>
    <dbReference type="NCBI Taxonomy" id="259542"/>
    <lineage>
        <taxon>Eukaryota</taxon>
        <taxon>Metazoa</taxon>
        <taxon>Spiralia</taxon>
        <taxon>Lophotrochozoa</taxon>
        <taxon>Mollusca</taxon>
        <taxon>Gastropoda</taxon>
        <taxon>Heterobranchia</taxon>
        <taxon>Euthyneura</taxon>
        <taxon>Panpulmonata</taxon>
        <taxon>Sacoglossa</taxon>
        <taxon>Placobranchoidea</taxon>
        <taxon>Plakobranchidae</taxon>
        <taxon>Plakobranchus</taxon>
    </lineage>
</organism>
<dbReference type="AlphaFoldDB" id="A0AAV4C769"/>
<comment type="caution">
    <text evidence="1">The sequence shown here is derived from an EMBL/GenBank/DDBJ whole genome shotgun (WGS) entry which is preliminary data.</text>
</comment>
<reference evidence="1 2" key="1">
    <citation type="journal article" date="2021" name="Elife">
        <title>Chloroplast acquisition without the gene transfer in kleptoplastic sea slugs, Plakobranchus ocellatus.</title>
        <authorList>
            <person name="Maeda T."/>
            <person name="Takahashi S."/>
            <person name="Yoshida T."/>
            <person name="Shimamura S."/>
            <person name="Takaki Y."/>
            <person name="Nagai Y."/>
            <person name="Toyoda A."/>
            <person name="Suzuki Y."/>
            <person name="Arimoto A."/>
            <person name="Ishii H."/>
            <person name="Satoh N."/>
            <person name="Nishiyama T."/>
            <person name="Hasebe M."/>
            <person name="Maruyama T."/>
            <person name="Minagawa J."/>
            <person name="Obokata J."/>
            <person name="Shigenobu S."/>
        </authorList>
    </citation>
    <scope>NUCLEOTIDE SEQUENCE [LARGE SCALE GENOMIC DNA]</scope>
</reference>
<evidence type="ECO:0000313" key="1">
    <source>
        <dbReference type="EMBL" id="GFO27530.1"/>
    </source>
</evidence>
<dbReference type="Proteomes" id="UP000735302">
    <property type="component" value="Unassembled WGS sequence"/>
</dbReference>
<keyword evidence="2" id="KW-1185">Reference proteome</keyword>
<sequence>MATVIEKCYKKDPPNTLYTCLVAKLIMKATIFACFVAVALTASIVQAGVCVDDLVDCYEDTYGVGDTVCDQYQNWYDCVKDVECGDQTTTELKHITEEAATYHGCAIH</sequence>
<evidence type="ECO:0000313" key="2">
    <source>
        <dbReference type="Proteomes" id="UP000735302"/>
    </source>
</evidence>
<dbReference type="EMBL" id="BLXT01005922">
    <property type="protein sequence ID" value="GFO27530.1"/>
    <property type="molecule type" value="Genomic_DNA"/>
</dbReference>
<accession>A0AAV4C769</accession>
<protein>
    <submittedName>
        <fullName evidence="1">Uncharacterized protein</fullName>
    </submittedName>
</protein>
<gene>
    <name evidence="1" type="ORF">PoB_005403500</name>
</gene>
<proteinExistence type="predicted"/>